<comment type="caution">
    <text evidence="2">The sequence shown here is derived from an EMBL/GenBank/DDBJ whole genome shotgun (WGS) entry which is preliminary data.</text>
</comment>
<keyword evidence="1" id="KW-0472">Membrane</keyword>
<name>A0A504Z2N3_FASGI</name>
<evidence type="ECO:0000313" key="2">
    <source>
        <dbReference type="EMBL" id="TPP64787.1"/>
    </source>
</evidence>
<dbReference type="OrthoDB" id="10496132at2759"/>
<feature type="transmembrane region" description="Helical" evidence="1">
    <location>
        <begin position="20"/>
        <end position="36"/>
    </location>
</feature>
<sequence>MCSVRQWFDSSHILFGPYDLMYLFVRSVMVWTLFIGPRPSCAQMIFPHDWTFVGRVANSIRPHFLISWSQYEGAGYNIELLRPETTYERCKIQMDRLDNWTVEEKSFNRLYLKAPSPTTTSVSFTLNVICNASQGEAKLPIKLALTESTHPRESTSISRIPDQSDNRFHTHVHQHTTTAGYADVANLAPNVQYVVCMIQAEQILSVQAWRCVRYGTPIMIPGRLSTEITVRNLQVIGTGTNWIQITWDAPASTKYGRVIPRSYLIVLATPNPNECRVKIFYVQAPWVSCGRIIFVGCEDELNDA</sequence>
<proteinExistence type="predicted"/>
<keyword evidence="1" id="KW-0812">Transmembrane</keyword>
<keyword evidence="3" id="KW-1185">Reference proteome</keyword>
<evidence type="ECO:0000256" key="1">
    <source>
        <dbReference type="SAM" id="Phobius"/>
    </source>
</evidence>
<evidence type="ECO:0000313" key="3">
    <source>
        <dbReference type="Proteomes" id="UP000316759"/>
    </source>
</evidence>
<dbReference type="Proteomes" id="UP000316759">
    <property type="component" value="Unassembled WGS sequence"/>
</dbReference>
<dbReference type="AlphaFoldDB" id="A0A504Z2N3"/>
<organism evidence="2 3">
    <name type="scientific">Fasciola gigantica</name>
    <name type="common">Giant liver fluke</name>
    <dbReference type="NCBI Taxonomy" id="46835"/>
    <lineage>
        <taxon>Eukaryota</taxon>
        <taxon>Metazoa</taxon>
        <taxon>Spiralia</taxon>
        <taxon>Lophotrochozoa</taxon>
        <taxon>Platyhelminthes</taxon>
        <taxon>Trematoda</taxon>
        <taxon>Digenea</taxon>
        <taxon>Plagiorchiida</taxon>
        <taxon>Echinostomata</taxon>
        <taxon>Echinostomatoidea</taxon>
        <taxon>Fasciolidae</taxon>
        <taxon>Fasciola</taxon>
    </lineage>
</organism>
<keyword evidence="1" id="KW-1133">Transmembrane helix</keyword>
<protein>
    <submittedName>
        <fullName evidence="2">Uncharacterized protein</fullName>
    </submittedName>
</protein>
<dbReference type="EMBL" id="SUNJ01004028">
    <property type="protein sequence ID" value="TPP64787.1"/>
    <property type="molecule type" value="Genomic_DNA"/>
</dbReference>
<reference evidence="2 3" key="1">
    <citation type="submission" date="2019-04" db="EMBL/GenBank/DDBJ databases">
        <title>Annotation for the trematode Fasciola gigantica.</title>
        <authorList>
            <person name="Choi Y.-J."/>
        </authorList>
    </citation>
    <scope>NUCLEOTIDE SEQUENCE [LARGE SCALE GENOMIC DNA]</scope>
    <source>
        <strain evidence="2">Uganda_cow_1</strain>
    </source>
</reference>
<accession>A0A504Z2N3</accession>
<gene>
    <name evidence="2" type="ORF">FGIG_05199</name>
</gene>